<sequence length="73" mass="8387">MPICHVIHYIYRSLNYLSIILRYSGLFGLVWNSPVQGQVLTLFLLAFLLGDLSPLLIISWKSRFSEWVSLGCN</sequence>
<evidence type="ECO:0000313" key="3">
    <source>
        <dbReference type="Proteomes" id="UP000055045"/>
    </source>
</evidence>
<keyword evidence="1" id="KW-1133">Transmembrane helix</keyword>
<organism evidence="2 3">
    <name type="scientific">Penicillium freii</name>
    <dbReference type="NCBI Taxonomy" id="48697"/>
    <lineage>
        <taxon>Eukaryota</taxon>
        <taxon>Fungi</taxon>
        <taxon>Dikarya</taxon>
        <taxon>Ascomycota</taxon>
        <taxon>Pezizomycotina</taxon>
        <taxon>Eurotiomycetes</taxon>
        <taxon>Eurotiomycetidae</taxon>
        <taxon>Eurotiales</taxon>
        <taxon>Aspergillaceae</taxon>
        <taxon>Penicillium</taxon>
    </lineage>
</organism>
<dbReference type="AlphaFoldDB" id="A0A101MQG6"/>
<keyword evidence="1" id="KW-0812">Transmembrane</keyword>
<protein>
    <submittedName>
        <fullName evidence="2">Uncharacterized protein</fullName>
    </submittedName>
</protein>
<name>A0A101MQG6_PENFR</name>
<dbReference type="Proteomes" id="UP000055045">
    <property type="component" value="Unassembled WGS sequence"/>
</dbReference>
<feature type="transmembrane region" description="Helical" evidence="1">
    <location>
        <begin position="39"/>
        <end position="60"/>
    </location>
</feature>
<comment type="caution">
    <text evidence="2">The sequence shown here is derived from an EMBL/GenBank/DDBJ whole genome shotgun (WGS) entry which is preliminary data.</text>
</comment>
<dbReference type="EMBL" id="LLXE01000040">
    <property type="protein sequence ID" value="KUM64795.1"/>
    <property type="molecule type" value="Genomic_DNA"/>
</dbReference>
<keyword evidence="3" id="KW-1185">Reference proteome</keyword>
<evidence type="ECO:0000256" key="1">
    <source>
        <dbReference type="SAM" id="Phobius"/>
    </source>
</evidence>
<gene>
    <name evidence="2" type="ORF">ACN42_g2277</name>
</gene>
<evidence type="ECO:0000313" key="2">
    <source>
        <dbReference type="EMBL" id="KUM64795.1"/>
    </source>
</evidence>
<accession>A0A101MQG6</accession>
<reference evidence="2 3" key="1">
    <citation type="submission" date="2015-10" db="EMBL/GenBank/DDBJ databases">
        <title>Genome sequencing of Penicillium freii.</title>
        <authorList>
            <person name="Nguyen H.D."/>
            <person name="Visagie C.M."/>
            <person name="Seifert K.A."/>
        </authorList>
    </citation>
    <scope>NUCLEOTIDE SEQUENCE [LARGE SCALE GENOMIC DNA]</scope>
    <source>
        <strain evidence="2 3">DAOM 242723</strain>
    </source>
</reference>
<proteinExistence type="predicted"/>
<keyword evidence="1" id="KW-0472">Membrane</keyword>
<feature type="transmembrane region" description="Helical" evidence="1">
    <location>
        <begin position="14"/>
        <end position="33"/>
    </location>
</feature>